<dbReference type="EMBL" id="PUHY01000005">
    <property type="protein sequence ID" value="PQO37530.1"/>
    <property type="molecule type" value="Genomic_DNA"/>
</dbReference>
<accession>A0A2S8FZN9</accession>
<evidence type="ECO:0000256" key="3">
    <source>
        <dbReference type="PROSITE-ProRule" id="PRU00023"/>
    </source>
</evidence>
<dbReference type="PROSITE" id="PS51257">
    <property type="entry name" value="PROKAR_LIPOPROTEIN"/>
    <property type="match status" value="1"/>
</dbReference>
<evidence type="ECO:0000313" key="5">
    <source>
        <dbReference type="Proteomes" id="UP000238322"/>
    </source>
</evidence>
<feature type="repeat" description="ANK" evidence="3">
    <location>
        <begin position="174"/>
        <end position="206"/>
    </location>
</feature>
<dbReference type="InterPro" id="IPR036770">
    <property type="entry name" value="Ankyrin_rpt-contain_sf"/>
</dbReference>
<name>A0A2S8FZN9_9BACT</name>
<feature type="repeat" description="ANK" evidence="3">
    <location>
        <begin position="141"/>
        <end position="173"/>
    </location>
</feature>
<dbReference type="Gene3D" id="1.25.40.20">
    <property type="entry name" value="Ankyrin repeat-containing domain"/>
    <property type="match status" value="1"/>
</dbReference>
<evidence type="ECO:0000256" key="1">
    <source>
        <dbReference type="ARBA" id="ARBA00022737"/>
    </source>
</evidence>
<sequence length="256" mass="28998">MAMKMPRLRFSILTLLVLTAVIACSLMFYQRHLAWKQAERDFREILHTLGKQEERASKASKLIARYPQLARQDGVMIFAADTGDVNFCRQCFEAGADPNERTESGQLSTIFWPTYHGQISIVKLLIEHGADIDVRFPEFDLDRTLLHIATRENNYEVCQLLIDAGIDVNAVDKLGNTPLHLAAYNRHDRVVQLLLSAGAESRFNKNGQTPRDLAIVSIETFILEPDEEQVARQIVDLLPRHDPIRPPANQSKADLP</sequence>
<evidence type="ECO:0000313" key="4">
    <source>
        <dbReference type="EMBL" id="PQO37530.1"/>
    </source>
</evidence>
<protein>
    <submittedName>
        <fullName evidence="4">Uncharacterized protein</fullName>
    </submittedName>
</protein>
<dbReference type="PANTHER" id="PTHR24171">
    <property type="entry name" value="ANKYRIN REPEAT DOMAIN-CONTAINING PROTEIN 39-RELATED"/>
    <property type="match status" value="1"/>
</dbReference>
<dbReference type="SMART" id="SM00248">
    <property type="entry name" value="ANK"/>
    <property type="match status" value="4"/>
</dbReference>
<dbReference type="PROSITE" id="PS50297">
    <property type="entry name" value="ANK_REP_REGION"/>
    <property type="match status" value="2"/>
</dbReference>
<proteinExistence type="predicted"/>
<keyword evidence="2 3" id="KW-0040">ANK repeat</keyword>
<dbReference type="AlphaFoldDB" id="A0A2S8FZN9"/>
<keyword evidence="1" id="KW-0677">Repeat</keyword>
<gene>
    <name evidence="4" type="ORF">C5Y83_06185</name>
</gene>
<dbReference type="Proteomes" id="UP000238322">
    <property type="component" value="Unassembled WGS sequence"/>
</dbReference>
<organism evidence="4 5">
    <name type="scientific">Blastopirellula marina</name>
    <dbReference type="NCBI Taxonomy" id="124"/>
    <lineage>
        <taxon>Bacteria</taxon>
        <taxon>Pseudomonadati</taxon>
        <taxon>Planctomycetota</taxon>
        <taxon>Planctomycetia</taxon>
        <taxon>Pirellulales</taxon>
        <taxon>Pirellulaceae</taxon>
        <taxon>Blastopirellula</taxon>
    </lineage>
</organism>
<dbReference type="Pfam" id="PF00023">
    <property type="entry name" value="Ank"/>
    <property type="match status" value="1"/>
</dbReference>
<dbReference type="InterPro" id="IPR002110">
    <property type="entry name" value="Ankyrin_rpt"/>
</dbReference>
<dbReference type="SUPFAM" id="SSF48403">
    <property type="entry name" value="Ankyrin repeat"/>
    <property type="match status" value="1"/>
</dbReference>
<dbReference type="PROSITE" id="PS50088">
    <property type="entry name" value="ANK_REPEAT"/>
    <property type="match status" value="2"/>
</dbReference>
<dbReference type="Pfam" id="PF12796">
    <property type="entry name" value="Ank_2"/>
    <property type="match status" value="1"/>
</dbReference>
<comment type="caution">
    <text evidence="4">The sequence shown here is derived from an EMBL/GenBank/DDBJ whole genome shotgun (WGS) entry which is preliminary data.</text>
</comment>
<reference evidence="4 5" key="1">
    <citation type="submission" date="2018-02" db="EMBL/GenBank/DDBJ databases">
        <title>Comparative genomes isolates from brazilian mangrove.</title>
        <authorList>
            <person name="Araujo J.E."/>
            <person name="Taketani R.G."/>
            <person name="Silva M.C.P."/>
            <person name="Loureco M.V."/>
            <person name="Andreote F.D."/>
        </authorList>
    </citation>
    <scope>NUCLEOTIDE SEQUENCE [LARGE SCALE GENOMIC DNA]</scope>
    <source>
        <strain evidence="4 5">Hex-1 MGV</strain>
    </source>
</reference>
<evidence type="ECO:0000256" key="2">
    <source>
        <dbReference type="ARBA" id="ARBA00023043"/>
    </source>
</evidence>